<feature type="compositionally biased region" description="Basic and acidic residues" evidence="1">
    <location>
        <begin position="114"/>
        <end position="125"/>
    </location>
</feature>
<dbReference type="OrthoDB" id="167718at2759"/>
<evidence type="ECO:0008006" key="5">
    <source>
        <dbReference type="Google" id="ProtNLM"/>
    </source>
</evidence>
<dbReference type="AlphaFoldDB" id="A0A4Z1H7V6"/>
<dbReference type="STRING" id="278944.A0A4Z1H7V6"/>
<name>A0A4Z1H7V6_9HELO</name>
<feature type="compositionally biased region" description="Acidic residues" evidence="1">
    <location>
        <begin position="26"/>
        <end position="36"/>
    </location>
</feature>
<keyword evidence="2" id="KW-0812">Transmembrane</keyword>
<dbReference type="Gene3D" id="3.30.70.330">
    <property type="match status" value="1"/>
</dbReference>
<evidence type="ECO:0000256" key="2">
    <source>
        <dbReference type="SAM" id="Phobius"/>
    </source>
</evidence>
<gene>
    <name evidence="3" type="ORF">BOTNAR_0686g00020</name>
</gene>
<keyword evidence="2" id="KW-0472">Membrane</keyword>
<dbReference type="SUPFAM" id="SSF54928">
    <property type="entry name" value="RNA-binding domain, RBD"/>
    <property type="match status" value="1"/>
</dbReference>
<organism evidence="3 4">
    <name type="scientific">Botryotinia narcissicola</name>
    <dbReference type="NCBI Taxonomy" id="278944"/>
    <lineage>
        <taxon>Eukaryota</taxon>
        <taxon>Fungi</taxon>
        <taxon>Dikarya</taxon>
        <taxon>Ascomycota</taxon>
        <taxon>Pezizomycotina</taxon>
        <taxon>Leotiomycetes</taxon>
        <taxon>Helotiales</taxon>
        <taxon>Sclerotiniaceae</taxon>
        <taxon>Botryotinia</taxon>
    </lineage>
</organism>
<feature type="compositionally biased region" description="Polar residues" evidence="1">
    <location>
        <begin position="128"/>
        <end position="148"/>
    </location>
</feature>
<evidence type="ECO:0000313" key="4">
    <source>
        <dbReference type="Proteomes" id="UP000297452"/>
    </source>
</evidence>
<evidence type="ECO:0000256" key="1">
    <source>
        <dbReference type="SAM" id="MobiDB-lite"/>
    </source>
</evidence>
<keyword evidence="4" id="KW-1185">Reference proteome</keyword>
<sequence length="364" mass="39825">MGFGTGASRAERKAKRRKIENSIPDIPDDLETEANDDGAASTKRKRSIDDDAKVDQTVTLEGSEESADKIVESHHKSKKNKTSSAESSLLPVQIGEPSDIAETEATPKKSKKERKAERKAREADAKSTSTVQTAEPATGNATGPSDQISAEKKRSKTKKQGGVSGEISESKAARFIVFIGRSPFLKHSLLFWTYMLLGILPFTATTASIINHFAAVKPASVRHLTEKGNPTKSRGCAFLEFEGYDHMKTCLKQFHQSTFNDGISAPRKLNVELTAGGGGNIKDRLSKIKVKNVKLNEQRVRQAQEVMILLFYMILLLDGTLLEQEIYLLAENPKVSKKEAVQGVKHVLAEDSGVHPSRKARIGG</sequence>
<comment type="caution">
    <text evidence="3">The sequence shown here is derived from an EMBL/GenBank/DDBJ whole genome shotgun (WGS) entry which is preliminary data.</text>
</comment>
<dbReference type="InterPro" id="IPR012677">
    <property type="entry name" value="Nucleotide-bd_a/b_plait_sf"/>
</dbReference>
<dbReference type="EMBL" id="PQXJ01000683">
    <property type="protein sequence ID" value="TGO45238.1"/>
    <property type="molecule type" value="Genomic_DNA"/>
</dbReference>
<accession>A0A4Z1H7V6</accession>
<evidence type="ECO:0000313" key="3">
    <source>
        <dbReference type="EMBL" id="TGO45238.1"/>
    </source>
</evidence>
<reference evidence="3 4" key="1">
    <citation type="submission" date="2017-12" db="EMBL/GenBank/DDBJ databases">
        <title>Comparative genomics of Botrytis spp.</title>
        <authorList>
            <person name="Valero-Jimenez C.A."/>
            <person name="Tapia P."/>
            <person name="Veloso J."/>
            <person name="Silva-Moreno E."/>
            <person name="Staats M."/>
            <person name="Valdes J.H."/>
            <person name="Van Kan J.A.L."/>
        </authorList>
    </citation>
    <scope>NUCLEOTIDE SEQUENCE [LARGE SCALE GENOMIC DNA]</scope>
    <source>
        <strain evidence="3 4">MUCL2120</strain>
    </source>
</reference>
<feature type="region of interest" description="Disordered" evidence="1">
    <location>
        <begin position="1"/>
        <end position="165"/>
    </location>
</feature>
<proteinExistence type="predicted"/>
<dbReference type="InterPro" id="IPR035979">
    <property type="entry name" value="RBD_domain_sf"/>
</dbReference>
<feature type="transmembrane region" description="Helical" evidence="2">
    <location>
        <begin position="189"/>
        <end position="210"/>
    </location>
</feature>
<dbReference type="Proteomes" id="UP000297452">
    <property type="component" value="Unassembled WGS sequence"/>
</dbReference>
<protein>
    <recommendedName>
        <fullName evidence="5">RRM domain-containing protein</fullName>
    </recommendedName>
</protein>
<dbReference type="GO" id="GO:0003676">
    <property type="term" value="F:nucleic acid binding"/>
    <property type="evidence" value="ECO:0007669"/>
    <property type="project" value="InterPro"/>
</dbReference>
<keyword evidence="2" id="KW-1133">Transmembrane helix</keyword>
<dbReference type="FunFam" id="3.30.70.330:FF:000376">
    <property type="entry name" value="Putative RNA binding protein"/>
    <property type="match status" value="1"/>
</dbReference>